<dbReference type="SUPFAM" id="SSF52540">
    <property type="entry name" value="P-loop containing nucleoside triphosphate hydrolases"/>
    <property type="match status" value="1"/>
</dbReference>
<evidence type="ECO:0000313" key="2">
    <source>
        <dbReference type="Proteomes" id="UP000193834"/>
    </source>
</evidence>
<dbReference type="Proteomes" id="UP000193834">
    <property type="component" value="Unassembled WGS sequence"/>
</dbReference>
<dbReference type="STRING" id="1852522.SAMN06295960_3087"/>
<dbReference type="RefSeq" id="WP_085495499.1">
    <property type="nucleotide sequence ID" value="NZ_FXAZ01000004.1"/>
</dbReference>
<dbReference type="InterPro" id="IPR052922">
    <property type="entry name" value="Cytidylate_Kinase-2"/>
</dbReference>
<gene>
    <name evidence="1" type="ORF">SAMN06295960_3087</name>
</gene>
<dbReference type="EMBL" id="FXAZ01000004">
    <property type="protein sequence ID" value="SMG50081.1"/>
    <property type="molecule type" value="Genomic_DNA"/>
</dbReference>
<dbReference type="AlphaFoldDB" id="A0A1X7L8D0"/>
<sequence length="177" mass="20804">MKIIVIGSSGAGKSTFSRQIGELLRLPVYHLDLYFWKPGWVQTPHDEWVQFNTQLVHNEAWIIDGYYGRTLDIRLQAADAVVFFDLSPWIATYRVIKRRIQYHGKTRPDLNEGCPESLDWPFIKLIWNYRRDKRPAVLEKLSKHAGHAKIIIIRTPKEARTLIRNIQNEGTSFFEKR</sequence>
<dbReference type="NCBIfam" id="NF005994">
    <property type="entry name" value="PRK08118.1"/>
    <property type="match status" value="1"/>
</dbReference>
<dbReference type="GO" id="GO:0016301">
    <property type="term" value="F:kinase activity"/>
    <property type="evidence" value="ECO:0007669"/>
    <property type="project" value="UniProtKB-KW"/>
</dbReference>
<accession>A0A1X7L8D0</accession>
<reference evidence="1 2" key="1">
    <citation type="submission" date="2017-04" db="EMBL/GenBank/DDBJ databases">
        <authorList>
            <person name="Afonso C.L."/>
            <person name="Miller P.J."/>
            <person name="Scott M.A."/>
            <person name="Spackman E."/>
            <person name="Goraichik I."/>
            <person name="Dimitrov K.M."/>
            <person name="Suarez D.L."/>
            <person name="Swayne D.E."/>
        </authorList>
    </citation>
    <scope>NUCLEOTIDE SEQUENCE [LARGE SCALE GENOMIC DNA]</scope>
    <source>
        <strain evidence="1 2">11</strain>
    </source>
</reference>
<keyword evidence="1" id="KW-0808">Transferase</keyword>
<dbReference type="PANTHER" id="PTHR37816">
    <property type="entry name" value="YALI0E33011P"/>
    <property type="match status" value="1"/>
</dbReference>
<proteinExistence type="predicted"/>
<keyword evidence="1" id="KW-0418">Kinase</keyword>
<dbReference type="InterPro" id="IPR027417">
    <property type="entry name" value="P-loop_NTPase"/>
</dbReference>
<protein>
    <submittedName>
        <fullName evidence="1">Adenylate kinase</fullName>
    </submittedName>
</protein>
<organism evidence="1 2">
    <name type="scientific">Paenibacillus aquistagni</name>
    <dbReference type="NCBI Taxonomy" id="1852522"/>
    <lineage>
        <taxon>Bacteria</taxon>
        <taxon>Bacillati</taxon>
        <taxon>Bacillota</taxon>
        <taxon>Bacilli</taxon>
        <taxon>Bacillales</taxon>
        <taxon>Paenibacillaceae</taxon>
        <taxon>Paenibacillus</taxon>
    </lineage>
</organism>
<keyword evidence="2" id="KW-1185">Reference proteome</keyword>
<dbReference type="OrthoDB" id="1201990at2"/>
<dbReference type="Gene3D" id="3.40.50.300">
    <property type="entry name" value="P-loop containing nucleotide triphosphate hydrolases"/>
    <property type="match status" value="1"/>
</dbReference>
<evidence type="ECO:0000313" key="1">
    <source>
        <dbReference type="EMBL" id="SMG50081.1"/>
    </source>
</evidence>
<dbReference type="PANTHER" id="PTHR37816:SF3">
    <property type="entry name" value="MODULATES DNA TOPOLOGY"/>
    <property type="match status" value="1"/>
</dbReference>
<name>A0A1X7L8D0_9BACL</name>